<comment type="caution">
    <text evidence="3">The sequence shown here is derived from an EMBL/GenBank/DDBJ whole genome shotgun (WGS) entry which is preliminary data.</text>
</comment>
<keyword evidence="1" id="KW-0472">Membrane</keyword>
<sequence length="453" mass="46146">MSGKFLLMGVILQLAWAVLPGADGGASHRSRMQCGDKVGATLEGQTYAGVRGCAECTLDGSATAVTCTRCAEGLYLKMDGGVTSCVSATECPQGEFPTTDDTGQTICVLCGNTAKGGIANCQTCSPLTSASRSSTVLITCTACSIDRLSPLGDACLADCPYGSYESAPNICTLCPPLCASCNDNAGADSCTACYPGFVLSHPDGPVGACIPECTEEFSANCETGACTADIVGSKYCNKCKRGYIPVDGVCVSATQRTISGCDPNAGVCTTCTAANYVLLSNGCYNTLTFPGNLVCLAATGGKCTDCTNNQAPDDKGSCPSCPEGCLLCQADTPTTCTECLIGYYKSGTKCFKCADSDTGRNPAITGIPNCVSCILLPGGSTLTCYVAQTPTVDPTDPSVNKGAFSTGVIAGISIVAVLVVGALVGFLCWWFLCKTKRGGVSSGTTTLIHSKSA</sequence>
<dbReference type="Proteomes" id="UP000018040">
    <property type="component" value="Unassembled WGS sequence"/>
</dbReference>
<dbReference type="SUPFAM" id="SSF57184">
    <property type="entry name" value="Growth factor receptor domain"/>
    <property type="match status" value="2"/>
</dbReference>
<dbReference type="Pfam" id="PF03302">
    <property type="entry name" value="VSP"/>
    <property type="match status" value="1"/>
</dbReference>
<dbReference type="SMART" id="SM00261">
    <property type="entry name" value="FU"/>
    <property type="match status" value="4"/>
</dbReference>
<organism evidence="3 4">
    <name type="scientific">Giardia intestinalis</name>
    <name type="common">Giardia lamblia</name>
    <dbReference type="NCBI Taxonomy" id="5741"/>
    <lineage>
        <taxon>Eukaryota</taxon>
        <taxon>Metamonada</taxon>
        <taxon>Diplomonadida</taxon>
        <taxon>Hexamitidae</taxon>
        <taxon>Giardiinae</taxon>
        <taxon>Giardia</taxon>
    </lineage>
</organism>
<proteinExistence type="predicted"/>
<keyword evidence="2" id="KW-0732">Signal</keyword>
<dbReference type="InterPro" id="IPR006212">
    <property type="entry name" value="Furin_repeat"/>
</dbReference>
<dbReference type="InterPro" id="IPR009030">
    <property type="entry name" value="Growth_fac_rcpt_cys_sf"/>
</dbReference>
<dbReference type="VEuPathDB" id="GiardiaDB:GL50581_620"/>
<gene>
    <name evidence="3" type="ORF">GSB_153450</name>
</gene>
<dbReference type="VEuPathDB" id="GiardiaDB:DHA2_152429"/>
<evidence type="ECO:0000256" key="2">
    <source>
        <dbReference type="SAM" id="SignalP"/>
    </source>
</evidence>
<reference evidence="4" key="1">
    <citation type="submission" date="2012-02" db="EMBL/GenBank/DDBJ databases">
        <title>Genome sequencing of Giardia lamblia Genotypes A2 and B isolates (DH and GS) and comparative analysis with the genomes of Genotypes A1 and E (WB and Pig).</title>
        <authorList>
            <person name="Adam R."/>
            <person name="Dahlstrom E."/>
            <person name="Martens C."/>
            <person name="Bruno D."/>
            <person name="Barbian K."/>
            <person name="Porcella S.F."/>
            <person name="Nash T."/>
        </authorList>
    </citation>
    <scope>NUCLEOTIDE SEQUENCE</scope>
    <source>
        <strain evidence="4">GS</strain>
    </source>
</reference>
<keyword evidence="1" id="KW-0812">Transmembrane</keyword>
<protein>
    <submittedName>
        <fullName evidence="3">Variant-specific surface protein</fullName>
    </submittedName>
</protein>
<feature type="signal peptide" evidence="2">
    <location>
        <begin position="1"/>
        <end position="17"/>
    </location>
</feature>
<name>V6TVM2_GIAIN</name>
<keyword evidence="1" id="KW-1133">Transmembrane helix</keyword>
<accession>V6TVM2</accession>
<evidence type="ECO:0000256" key="1">
    <source>
        <dbReference type="SAM" id="Phobius"/>
    </source>
</evidence>
<dbReference type="AlphaFoldDB" id="V6TVM2"/>
<dbReference type="InterPro" id="IPR005127">
    <property type="entry name" value="Giardia_VSP"/>
</dbReference>
<dbReference type="VEuPathDB" id="GiardiaDB:GL50803_00115158"/>
<dbReference type="Gene3D" id="2.10.220.10">
    <property type="entry name" value="Hormone Receptor, Insulin-like Growth Factor Receptor 1, Chain A, domain 2"/>
    <property type="match status" value="1"/>
</dbReference>
<reference evidence="3 4" key="2">
    <citation type="journal article" date="2013" name="Genome Biol. Evol.">
        <title>Genome sequencing of Giardia lamblia genotypes A2 and B isolates (DH and GS) and comparative analysis with the genomes of genotypes A1 and E (WB and Pig).</title>
        <authorList>
            <person name="Adam R.D."/>
            <person name="Dahlstrom E.W."/>
            <person name="Martens C.A."/>
            <person name="Bruno D.P."/>
            <person name="Barbian K.D."/>
            <person name="Ricklefs S.M."/>
            <person name="Hernandez M.M."/>
            <person name="Narla N.P."/>
            <person name="Patel R.B."/>
            <person name="Porcella S.F."/>
            <person name="Nash T.E."/>
        </authorList>
    </citation>
    <scope>NUCLEOTIDE SEQUENCE [LARGE SCALE GENOMIC DNA]</scope>
    <source>
        <strain evidence="3 4">GS</strain>
    </source>
</reference>
<dbReference type="EMBL" id="AHHH01000083">
    <property type="protein sequence ID" value="ESU42417.1"/>
    <property type="molecule type" value="Genomic_DNA"/>
</dbReference>
<dbReference type="VEuPathDB" id="GiardiaDB:QR46_4315"/>
<dbReference type="CDD" id="cd00064">
    <property type="entry name" value="FU"/>
    <property type="match status" value="1"/>
</dbReference>
<evidence type="ECO:0000313" key="3">
    <source>
        <dbReference type="EMBL" id="ESU42417.1"/>
    </source>
</evidence>
<dbReference type="PANTHER" id="PTHR23275:SF100">
    <property type="entry name" value="EGF-LIKE DOMAIN-CONTAINING PROTEIN"/>
    <property type="match status" value="1"/>
</dbReference>
<dbReference type="PANTHER" id="PTHR23275">
    <property type="entry name" value="CABRIOLET.-RELATED"/>
    <property type="match status" value="1"/>
</dbReference>
<feature type="chain" id="PRO_5004751860" evidence="2">
    <location>
        <begin position="18"/>
        <end position="453"/>
    </location>
</feature>
<feature type="transmembrane region" description="Helical" evidence="1">
    <location>
        <begin position="408"/>
        <end position="432"/>
    </location>
</feature>
<dbReference type="InterPro" id="IPR052798">
    <property type="entry name" value="Giardia_VSA"/>
</dbReference>
<evidence type="ECO:0000313" key="4">
    <source>
        <dbReference type="Proteomes" id="UP000018040"/>
    </source>
</evidence>